<gene>
    <name evidence="1" type="ORF">PQJ61_05105</name>
</gene>
<evidence type="ECO:0000313" key="2">
    <source>
        <dbReference type="Proteomes" id="UP001221217"/>
    </source>
</evidence>
<dbReference type="Proteomes" id="UP001221217">
    <property type="component" value="Unassembled WGS sequence"/>
</dbReference>
<name>A0AAJ1MJT6_9SPIO</name>
<dbReference type="InterPro" id="IPR007922">
    <property type="entry name" value="DciA-like"/>
</dbReference>
<accession>A0AAJ1MJT6</accession>
<evidence type="ECO:0000313" key="1">
    <source>
        <dbReference type="EMBL" id="MDC7226126.1"/>
    </source>
</evidence>
<organism evidence="1 2">
    <name type="scientific">Candidatus Thalassospirochaeta sargassi</name>
    <dbReference type="NCBI Taxonomy" id="3119039"/>
    <lineage>
        <taxon>Bacteria</taxon>
        <taxon>Pseudomonadati</taxon>
        <taxon>Spirochaetota</taxon>
        <taxon>Spirochaetia</taxon>
        <taxon>Spirochaetales</taxon>
        <taxon>Spirochaetaceae</taxon>
        <taxon>Candidatus Thalassospirochaeta</taxon>
    </lineage>
</organism>
<comment type="caution">
    <text evidence="1">The sequence shown here is derived from an EMBL/GenBank/DDBJ whole genome shotgun (WGS) entry which is preliminary data.</text>
</comment>
<reference evidence="1 2" key="1">
    <citation type="submission" date="2022-12" db="EMBL/GenBank/DDBJ databases">
        <title>Metagenome assembled genome from gulf of manar.</title>
        <authorList>
            <person name="Kohli P."/>
            <person name="Pk S."/>
            <person name="Venkata Ramana C."/>
            <person name="Sasikala C."/>
        </authorList>
    </citation>
    <scope>NUCLEOTIDE SEQUENCE [LARGE SCALE GENOMIC DNA]</scope>
    <source>
        <strain evidence="1">JB008</strain>
    </source>
</reference>
<proteinExistence type="predicted"/>
<protein>
    <submittedName>
        <fullName evidence="1">DUF721 domain-containing protein</fullName>
    </submittedName>
</protein>
<dbReference type="Pfam" id="PF05258">
    <property type="entry name" value="DciA"/>
    <property type="match status" value="1"/>
</dbReference>
<sequence>MKKASDLINAMMDSLLQNDAQREAVSLFSAWTQIAGLNEGAHSHIEEIENGVVFVKVDHPGWLQKLEMKRNGILKKLQKNYPELAIKTVRFML</sequence>
<dbReference type="EMBL" id="JAQQAL010000011">
    <property type="protein sequence ID" value="MDC7226126.1"/>
    <property type="molecule type" value="Genomic_DNA"/>
</dbReference>
<dbReference type="AlphaFoldDB" id="A0AAJ1MJT6"/>